<feature type="transmembrane region" description="Helical" evidence="1">
    <location>
        <begin position="38"/>
        <end position="55"/>
    </location>
</feature>
<sequence length="130" mass="15392">MKQKIIFSGGDVMNLIEGYRDYMMRVGRIKERMTRKEFWPYFLFNFMLMALYEHFIRPYSFELNSFFNALVFAVVLVFIFGPIIQRVNDAQLRKRFLLSIFIPYAGVVIVALMLLQKSYPGTTEYGPCRS</sequence>
<dbReference type="Pfam" id="PF05656">
    <property type="entry name" value="DUF805"/>
    <property type="match status" value="1"/>
</dbReference>
<evidence type="ECO:0000313" key="3">
    <source>
        <dbReference type="Proteomes" id="UP000076489"/>
    </source>
</evidence>
<name>A0A166QP79_PSEFL</name>
<reference evidence="2 3" key="2">
    <citation type="journal article" date="2018" name="Nature">
        <title>Mutant phenotypes for thousands of bacterial genes of unknown function.</title>
        <authorList>
            <person name="Price M.N."/>
            <person name="Wetmore K.M."/>
            <person name="Waters R.J."/>
            <person name="Callaghan M."/>
            <person name="Ray J."/>
            <person name="Liu H."/>
            <person name="Kuehl J.V."/>
            <person name="Melnyk R.A."/>
            <person name="Lamson J.S."/>
            <person name="Suh Y."/>
            <person name="Carlson H.K."/>
            <person name="Esquivel Z."/>
            <person name="Sadeeshkumar H."/>
            <person name="Chakraborty R."/>
            <person name="Zane G.M."/>
            <person name="Rubin B.E."/>
            <person name="Wall J.D."/>
            <person name="Visel A."/>
            <person name="Bristow J."/>
            <person name="Blow M.J."/>
            <person name="Arkin A.P."/>
            <person name="Deutschbauer A.M."/>
        </authorList>
    </citation>
    <scope>NUCLEOTIDE SEQUENCE [LARGE SCALE GENOMIC DNA]</scope>
    <source>
        <strain evidence="2 3">FW300-N1B4</strain>
    </source>
</reference>
<dbReference type="AlphaFoldDB" id="A0A166QP79"/>
<dbReference type="EMBL" id="LUKJ01000002">
    <property type="protein sequence ID" value="KZN20629.1"/>
    <property type="molecule type" value="Genomic_DNA"/>
</dbReference>
<reference evidence="3" key="1">
    <citation type="submission" date="2016-03" db="EMBL/GenBank/DDBJ databases">
        <authorList>
            <person name="Ray J."/>
            <person name="Price M."/>
            <person name="Deutschbauer A."/>
        </authorList>
    </citation>
    <scope>NUCLEOTIDE SEQUENCE [LARGE SCALE GENOMIC DNA]</scope>
    <source>
        <strain evidence="3">FW300-N1B4</strain>
    </source>
</reference>
<feature type="transmembrane region" description="Helical" evidence="1">
    <location>
        <begin position="67"/>
        <end position="84"/>
    </location>
</feature>
<keyword evidence="1" id="KW-1133">Transmembrane helix</keyword>
<dbReference type="Proteomes" id="UP000076489">
    <property type="component" value="Unassembled WGS sequence"/>
</dbReference>
<evidence type="ECO:0000313" key="2">
    <source>
        <dbReference type="EMBL" id="KZN20629.1"/>
    </source>
</evidence>
<dbReference type="GO" id="GO:0016020">
    <property type="term" value="C:membrane"/>
    <property type="evidence" value="ECO:0007669"/>
    <property type="project" value="InterPro"/>
</dbReference>
<protein>
    <recommendedName>
        <fullName evidence="4">DUF805 domain-containing protein</fullName>
    </recommendedName>
</protein>
<organism evidence="2 3">
    <name type="scientific">Pseudomonas fluorescens</name>
    <dbReference type="NCBI Taxonomy" id="294"/>
    <lineage>
        <taxon>Bacteria</taxon>
        <taxon>Pseudomonadati</taxon>
        <taxon>Pseudomonadota</taxon>
        <taxon>Gammaproteobacteria</taxon>
        <taxon>Pseudomonadales</taxon>
        <taxon>Pseudomonadaceae</taxon>
        <taxon>Pseudomonas</taxon>
    </lineage>
</organism>
<dbReference type="InterPro" id="IPR008523">
    <property type="entry name" value="DUF805"/>
</dbReference>
<gene>
    <name evidence="2" type="ORF">A1D17_03565</name>
</gene>
<accession>A0A166QP79</accession>
<evidence type="ECO:0000256" key="1">
    <source>
        <dbReference type="SAM" id="Phobius"/>
    </source>
</evidence>
<keyword evidence="1" id="KW-0812">Transmembrane</keyword>
<comment type="caution">
    <text evidence="2">The sequence shown here is derived from an EMBL/GenBank/DDBJ whole genome shotgun (WGS) entry which is preliminary data.</text>
</comment>
<proteinExistence type="predicted"/>
<feature type="transmembrane region" description="Helical" evidence="1">
    <location>
        <begin position="96"/>
        <end position="115"/>
    </location>
</feature>
<keyword evidence="1" id="KW-0472">Membrane</keyword>
<evidence type="ECO:0008006" key="4">
    <source>
        <dbReference type="Google" id="ProtNLM"/>
    </source>
</evidence>